<organism evidence="1 2">
    <name type="scientific">Sphingomonas aracearum</name>
    <dbReference type="NCBI Taxonomy" id="2283317"/>
    <lineage>
        <taxon>Bacteria</taxon>
        <taxon>Pseudomonadati</taxon>
        <taxon>Pseudomonadota</taxon>
        <taxon>Alphaproteobacteria</taxon>
        <taxon>Sphingomonadales</taxon>
        <taxon>Sphingomonadaceae</taxon>
        <taxon>Sphingomonas</taxon>
    </lineage>
</organism>
<dbReference type="Proteomes" id="UP000253918">
    <property type="component" value="Unassembled WGS sequence"/>
</dbReference>
<reference evidence="1 2" key="1">
    <citation type="submission" date="2018-07" db="EMBL/GenBank/DDBJ databases">
        <title>a novel species of Sphingomonas isolated from the rhizosphere soil of Araceae plant.</title>
        <authorList>
            <person name="Zhiyong W."/>
            <person name="Qinglan Z."/>
            <person name="Zhiwei F."/>
            <person name="Ding X."/>
            <person name="Gejiao W."/>
            <person name="Shixue Z."/>
        </authorList>
    </citation>
    <scope>NUCLEOTIDE SEQUENCE [LARGE SCALE GENOMIC DNA]</scope>
    <source>
        <strain evidence="1 2">WZY 27</strain>
    </source>
</reference>
<evidence type="ECO:0000313" key="1">
    <source>
        <dbReference type="EMBL" id="RDE07393.1"/>
    </source>
</evidence>
<comment type="caution">
    <text evidence="1">The sequence shown here is derived from an EMBL/GenBank/DDBJ whole genome shotgun (WGS) entry which is preliminary data.</text>
</comment>
<dbReference type="Gene3D" id="2.60.40.10">
    <property type="entry name" value="Immunoglobulins"/>
    <property type="match status" value="1"/>
</dbReference>
<sequence>MQSAQVNVKITDPPRWLHCGRARSGGGALFGEFDAQGRFWYLIVHSDEILHTPFQYFLDDQIVTLGADGYVTQKDFRLQTNKDRDPATYDGEGRGYIRIWTCTYSESDPTPPRVAEFDAAFPQWTPDHRLVGTTFSVICMDALKIEHRYKIYRWRGPFGLGEPAVSVLGEWANAYDPRDPSQVLGDRTTYKPTRNAALIWAWFRTHRFGRGKPESQIDWQKIAAQADICDQTVTGIEGSQPRYEAGVAIVDSKRRVDAEKEILLACDAYIFFGETGKSYIEVGHWHTPALSFSRNRDIMEWASKEGQDGDSQTQGVIVKYTEPSANYAVQPSAAWLNPIYYDPLTTPKFLTVDIQACQNHNQAMRLAKAIGLRSQPRHLIEPTVNLRGLQARHERIVTINYDNTFAGDYEIATPVELNGSGVLTNFGAVPVDSKRWTLLPGEEQAKPVVDGSTDTPTYPSIVGENVYYIDSTIRIDFPELHREDASYVAEYIPTSSITGSESDAWTPMAINEDTAVSGTVPAGTSYTVRYRYTTGGGNGPGWEYQVIAPVDALPAASDVSAQGGAGQAIVTWKNPNDLRFYSTNVYRGASSDFAAATQIKSGYPGGVGQVQSIADSPIASGVWFYWIEATDGDDLKAPATGPVSATVP</sequence>
<evidence type="ECO:0000313" key="2">
    <source>
        <dbReference type="Proteomes" id="UP000253918"/>
    </source>
</evidence>
<dbReference type="OrthoDB" id="7822067at2"/>
<evidence type="ECO:0008006" key="3">
    <source>
        <dbReference type="Google" id="ProtNLM"/>
    </source>
</evidence>
<dbReference type="InterPro" id="IPR013783">
    <property type="entry name" value="Ig-like_fold"/>
</dbReference>
<gene>
    <name evidence="1" type="ORF">DVW87_00375</name>
</gene>
<accession>A0A369VZ13</accession>
<keyword evidence="2" id="KW-1185">Reference proteome</keyword>
<dbReference type="AlphaFoldDB" id="A0A369VZ13"/>
<proteinExistence type="predicted"/>
<dbReference type="EMBL" id="QQNB01000001">
    <property type="protein sequence ID" value="RDE07393.1"/>
    <property type="molecule type" value="Genomic_DNA"/>
</dbReference>
<protein>
    <recommendedName>
        <fullName evidence="3">Tip attachment protein J domain-containing protein</fullName>
    </recommendedName>
</protein>
<name>A0A369VZ13_9SPHN</name>